<dbReference type="GO" id="GO:0003700">
    <property type="term" value="F:DNA-binding transcription factor activity"/>
    <property type="evidence" value="ECO:0007669"/>
    <property type="project" value="InterPro"/>
</dbReference>
<keyword evidence="2" id="KW-0663">Pyridoxal phosphate</keyword>
<accession>A0A6L6PLA9</accession>
<comment type="caution">
    <text evidence="7">The sequence shown here is derived from an EMBL/GenBank/DDBJ whole genome shotgun (WGS) entry which is preliminary data.</text>
</comment>
<dbReference type="Proteomes" id="UP000475582">
    <property type="component" value="Unassembled WGS sequence"/>
</dbReference>
<evidence type="ECO:0000256" key="1">
    <source>
        <dbReference type="ARBA" id="ARBA00005384"/>
    </source>
</evidence>
<dbReference type="InterPro" id="IPR015424">
    <property type="entry name" value="PyrdxlP-dep_Trfase"/>
</dbReference>
<dbReference type="SMART" id="SM00345">
    <property type="entry name" value="HTH_GNTR"/>
    <property type="match status" value="1"/>
</dbReference>
<evidence type="ECO:0000313" key="8">
    <source>
        <dbReference type="Proteomes" id="UP000475582"/>
    </source>
</evidence>
<dbReference type="EMBL" id="WNKY01000020">
    <property type="protein sequence ID" value="MTV39479.1"/>
    <property type="molecule type" value="Genomic_DNA"/>
</dbReference>
<dbReference type="SUPFAM" id="SSF53383">
    <property type="entry name" value="PLP-dependent transferases"/>
    <property type="match status" value="1"/>
</dbReference>
<keyword evidence="3" id="KW-0805">Transcription regulation</keyword>
<reference evidence="7 8" key="1">
    <citation type="submission" date="2019-11" db="EMBL/GenBank/DDBJ databases">
        <title>Type strains purchased from KCTC, JCM and DSMZ.</title>
        <authorList>
            <person name="Lu H."/>
        </authorList>
    </citation>
    <scope>NUCLEOTIDE SEQUENCE [LARGE SCALE GENOMIC DNA]</scope>
    <source>
        <strain evidence="7 8">KCTC 22382</strain>
    </source>
</reference>
<dbReference type="InterPro" id="IPR015421">
    <property type="entry name" value="PyrdxlP-dep_Trfase_major"/>
</dbReference>
<dbReference type="RefSeq" id="WP_155465185.1">
    <property type="nucleotide sequence ID" value="NZ_WNKY01000020.1"/>
</dbReference>
<organism evidence="7 8">
    <name type="scientific">Duganella radicis</name>
    <dbReference type="NCBI Taxonomy" id="551988"/>
    <lineage>
        <taxon>Bacteria</taxon>
        <taxon>Pseudomonadati</taxon>
        <taxon>Pseudomonadota</taxon>
        <taxon>Betaproteobacteria</taxon>
        <taxon>Burkholderiales</taxon>
        <taxon>Oxalobacteraceae</taxon>
        <taxon>Telluria group</taxon>
        <taxon>Duganella</taxon>
    </lineage>
</organism>
<dbReference type="Pfam" id="PF00155">
    <property type="entry name" value="Aminotran_1_2"/>
    <property type="match status" value="1"/>
</dbReference>
<proteinExistence type="inferred from homology"/>
<evidence type="ECO:0000259" key="6">
    <source>
        <dbReference type="PROSITE" id="PS50949"/>
    </source>
</evidence>
<dbReference type="InterPro" id="IPR036388">
    <property type="entry name" value="WH-like_DNA-bd_sf"/>
</dbReference>
<keyword evidence="7" id="KW-0032">Aminotransferase</keyword>
<evidence type="ECO:0000256" key="4">
    <source>
        <dbReference type="ARBA" id="ARBA00023125"/>
    </source>
</evidence>
<gene>
    <name evidence="7" type="ORF">GM676_18085</name>
</gene>
<dbReference type="OrthoDB" id="9804020at2"/>
<dbReference type="GO" id="GO:0003677">
    <property type="term" value="F:DNA binding"/>
    <property type="evidence" value="ECO:0007669"/>
    <property type="project" value="UniProtKB-KW"/>
</dbReference>
<keyword evidence="8" id="KW-1185">Reference proteome</keyword>
<comment type="similarity">
    <text evidence="1">In the C-terminal section; belongs to the class-I pyridoxal-phosphate-dependent aminotransferase family.</text>
</comment>
<dbReference type="PANTHER" id="PTHR46577:SF1">
    <property type="entry name" value="HTH-TYPE TRANSCRIPTIONAL REGULATORY PROTEIN GABR"/>
    <property type="match status" value="1"/>
</dbReference>
<dbReference type="SUPFAM" id="SSF46785">
    <property type="entry name" value="Winged helix' DNA-binding domain"/>
    <property type="match status" value="1"/>
</dbReference>
<keyword evidence="7" id="KW-0808">Transferase</keyword>
<evidence type="ECO:0000256" key="3">
    <source>
        <dbReference type="ARBA" id="ARBA00023015"/>
    </source>
</evidence>
<dbReference type="InterPro" id="IPR000524">
    <property type="entry name" value="Tscrpt_reg_HTH_GntR"/>
</dbReference>
<dbReference type="InterPro" id="IPR051446">
    <property type="entry name" value="HTH_trans_reg/aminotransferase"/>
</dbReference>
<dbReference type="InterPro" id="IPR036390">
    <property type="entry name" value="WH_DNA-bd_sf"/>
</dbReference>
<sequence length="549" mass="59024">MDFSLLFNGYAERHGDAGWPRQRILHECLRTAIRDGTLAAGTRLAASRALAEELGVARNTVLYAYDQLTSEGYVVSDRRGTVVATLTAPAAEGAAWRAPQGRAAAKAAEAARTARGGVAKAAEAVEAVRGGATRAVGLGAAPVSLSQRVRNLRPLPGEADRMGAFVPGVPALEHFPITLWRRMLERALRGMTVLQLNYGDPAGEAPLREAIADHLRASRGVLCDASQVFITDGTQSSLDLCMRALADAGETIWIENPGYGGALAAARAAGLAVAGIDVDDDGIAPQPDDWLLRPPKLIYTTPSHQYPIGSVLGLRRRHGLIEAARAAGALIIEDDYDSEFRHDGAPLHAMQGLAPDAPVVYLGTFSKTMFPSLRIGFVVVPAWLAGDFAQMRAQSSARGRVAEQLALAEFLRSGHFLRHLRRMRRLYRQRRDALVAALQKHLGSVATVHGGSAGMHLSLRFNDARIDDVEVTAQAERHGIAVNALSQHDTQGDSGWKGLMLGYAQVPAEQMEGLVKQLAALIHLAAYAANRSIKTPYQHARRTSGRSRR</sequence>
<protein>
    <submittedName>
        <fullName evidence="7">Aminotransferase class I/II-fold pyridoxal phosphate-dependent enzyme</fullName>
    </submittedName>
</protein>
<dbReference type="Gene3D" id="3.40.640.10">
    <property type="entry name" value="Type I PLP-dependent aspartate aminotransferase-like (Major domain)"/>
    <property type="match status" value="1"/>
</dbReference>
<evidence type="ECO:0000313" key="7">
    <source>
        <dbReference type="EMBL" id="MTV39479.1"/>
    </source>
</evidence>
<name>A0A6L6PLA9_9BURK</name>
<dbReference type="AlphaFoldDB" id="A0A6L6PLA9"/>
<evidence type="ECO:0000256" key="5">
    <source>
        <dbReference type="ARBA" id="ARBA00023163"/>
    </source>
</evidence>
<keyword evidence="4" id="KW-0238">DNA-binding</keyword>
<dbReference type="CDD" id="cd00609">
    <property type="entry name" value="AAT_like"/>
    <property type="match status" value="1"/>
</dbReference>
<dbReference type="GO" id="GO:0030170">
    <property type="term" value="F:pyridoxal phosphate binding"/>
    <property type="evidence" value="ECO:0007669"/>
    <property type="project" value="InterPro"/>
</dbReference>
<dbReference type="Pfam" id="PF00392">
    <property type="entry name" value="GntR"/>
    <property type="match status" value="1"/>
</dbReference>
<dbReference type="InterPro" id="IPR004839">
    <property type="entry name" value="Aminotransferase_I/II_large"/>
</dbReference>
<evidence type="ECO:0000256" key="2">
    <source>
        <dbReference type="ARBA" id="ARBA00022898"/>
    </source>
</evidence>
<dbReference type="GO" id="GO:0008483">
    <property type="term" value="F:transaminase activity"/>
    <property type="evidence" value="ECO:0007669"/>
    <property type="project" value="UniProtKB-KW"/>
</dbReference>
<dbReference type="PANTHER" id="PTHR46577">
    <property type="entry name" value="HTH-TYPE TRANSCRIPTIONAL REGULATORY PROTEIN GABR"/>
    <property type="match status" value="1"/>
</dbReference>
<dbReference type="Gene3D" id="1.10.10.10">
    <property type="entry name" value="Winged helix-like DNA-binding domain superfamily/Winged helix DNA-binding domain"/>
    <property type="match status" value="1"/>
</dbReference>
<dbReference type="PROSITE" id="PS50949">
    <property type="entry name" value="HTH_GNTR"/>
    <property type="match status" value="1"/>
</dbReference>
<feature type="domain" description="HTH gntR-type" evidence="6">
    <location>
        <begin position="19"/>
        <end position="86"/>
    </location>
</feature>
<keyword evidence="5" id="KW-0804">Transcription</keyword>
<dbReference type="CDD" id="cd07377">
    <property type="entry name" value="WHTH_GntR"/>
    <property type="match status" value="1"/>
</dbReference>